<reference evidence="2 3" key="1">
    <citation type="submission" date="2019-05" db="EMBL/GenBank/DDBJ databases">
        <title>Another draft genome of Portunus trituberculatus and its Hox gene families provides insights of decapod evolution.</title>
        <authorList>
            <person name="Jeong J.-H."/>
            <person name="Song I."/>
            <person name="Kim S."/>
            <person name="Choi T."/>
            <person name="Kim D."/>
            <person name="Ryu S."/>
            <person name="Kim W."/>
        </authorList>
    </citation>
    <scope>NUCLEOTIDE SEQUENCE [LARGE SCALE GENOMIC DNA]</scope>
    <source>
        <tissue evidence="2">Muscle</tissue>
    </source>
</reference>
<name>A0A5B7FVW1_PORTR</name>
<dbReference type="AlphaFoldDB" id="A0A5B7FVW1"/>
<comment type="caution">
    <text evidence="2">The sequence shown here is derived from an EMBL/GenBank/DDBJ whole genome shotgun (WGS) entry which is preliminary data.</text>
</comment>
<sequence>MNSLAHHSGHKQSLIQDNELHSGAAAPPATRKSGEPNFVKLQQDSQVQIYVEGVRLSVCLSSVWFFLTRRVRHDTPAAPADTRVTRNICTLVFRRATQKESPPLFLGSAAAAAAARRMPHTRCEAPRAGHEEFAYTQKLLRSMHMHNTCVHLVSACEHVSVCVRAGLTRSMASWRPESLMGPDDPGVPGAEADTKAALVEWELEWEWLEWEWLEWDPREEAGEEYPGSMTRGVVASPPSP</sequence>
<protein>
    <submittedName>
        <fullName evidence="2">Uncharacterized protein</fullName>
    </submittedName>
</protein>
<evidence type="ECO:0000313" key="2">
    <source>
        <dbReference type="EMBL" id="MPC49475.1"/>
    </source>
</evidence>
<evidence type="ECO:0000313" key="3">
    <source>
        <dbReference type="Proteomes" id="UP000324222"/>
    </source>
</evidence>
<dbReference type="EMBL" id="VSRR010008897">
    <property type="protein sequence ID" value="MPC49475.1"/>
    <property type="molecule type" value="Genomic_DNA"/>
</dbReference>
<organism evidence="2 3">
    <name type="scientific">Portunus trituberculatus</name>
    <name type="common">Swimming crab</name>
    <name type="synonym">Neptunus trituberculatus</name>
    <dbReference type="NCBI Taxonomy" id="210409"/>
    <lineage>
        <taxon>Eukaryota</taxon>
        <taxon>Metazoa</taxon>
        <taxon>Ecdysozoa</taxon>
        <taxon>Arthropoda</taxon>
        <taxon>Crustacea</taxon>
        <taxon>Multicrustacea</taxon>
        <taxon>Malacostraca</taxon>
        <taxon>Eumalacostraca</taxon>
        <taxon>Eucarida</taxon>
        <taxon>Decapoda</taxon>
        <taxon>Pleocyemata</taxon>
        <taxon>Brachyura</taxon>
        <taxon>Eubrachyura</taxon>
        <taxon>Portunoidea</taxon>
        <taxon>Portunidae</taxon>
        <taxon>Portuninae</taxon>
        <taxon>Portunus</taxon>
    </lineage>
</organism>
<keyword evidence="3" id="KW-1185">Reference proteome</keyword>
<evidence type="ECO:0000256" key="1">
    <source>
        <dbReference type="SAM" id="MobiDB-lite"/>
    </source>
</evidence>
<gene>
    <name evidence="2" type="ORF">E2C01_043277</name>
</gene>
<proteinExistence type="predicted"/>
<feature type="region of interest" description="Disordered" evidence="1">
    <location>
        <begin position="221"/>
        <end position="240"/>
    </location>
</feature>
<accession>A0A5B7FVW1</accession>
<dbReference type="Proteomes" id="UP000324222">
    <property type="component" value="Unassembled WGS sequence"/>
</dbReference>